<keyword evidence="2" id="KW-0195">Cyclin</keyword>
<dbReference type="PROSITE" id="PS00292">
    <property type="entry name" value="CYCLINS"/>
    <property type="match status" value="1"/>
</dbReference>
<evidence type="ECO:0000259" key="4">
    <source>
        <dbReference type="Pfam" id="PF00134"/>
    </source>
</evidence>
<evidence type="ECO:0000313" key="6">
    <source>
        <dbReference type="EMBL" id="KAK6122431.1"/>
    </source>
</evidence>
<dbReference type="InterPro" id="IPR048258">
    <property type="entry name" value="Cyclins_cyclin-box"/>
</dbReference>
<evidence type="ECO:0000256" key="2">
    <source>
        <dbReference type="ARBA" id="ARBA00023127"/>
    </source>
</evidence>
<keyword evidence="7" id="KW-1185">Reference proteome</keyword>
<dbReference type="PANTHER" id="PTHR10177">
    <property type="entry name" value="CYCLINS"/>
    <property type="match status" value="1"/>
</dbReference>
<dbReference type="InterPro" id="IPR039361">
    <property type="entry name" value="Cyclin"/>
</dbReference>
<evidence type="ECO:0000313" key="7">
    <source>
        <dbReference type="Proteomes" id="UP001318860"/>
    </source>
</evidence>
<evidence type="ECO:0000256" key="1">
    <source>
        <dbReference type="ARBA" id="ARBA00022618"/>
    </source>
</evidence>
<sequence length="647" mass="73646">MKQGDSDSHHIFAMLLWMAWHAQNVKNFKLKDLDFLWCFNAAQRRLNDHTDALEWGVFRQTTRTVDKWRKPEETWAKINSDASIMQGKGTGLGAIIRDHEGIRLNIRAHARENLRNFNPKSSRNAVVPCSTMKRKLGARAIREVEASSGKEQPLHFTRKQRSRLSRRRRIHISPVVVLSGTNSQFPAVSEVSCDSSIASVSNRNPPDVRNEFRRVVTRSYYRKNLKSKSRNCDEALELSDISCVESCSGANRESKLKSTNVEELEVEGVEVTKSEVSSVSRFSFPENDVRKVTENESSVETTQNEIMFEMPGVRKKIPGEISKSEAEKDNSLRNSTVPLHLVEKTIKITENRAASEELRLPELVALDIDLACSEQFSNGGDIIGGDEQDEEQNSSSSELFHVMSDSDYASSDYTPSFWSYASGSQFSEKSMGEESSSPTFELFRQFKEQFCRSTFALKACEDHNAREINALGLAHEEDEESYRMMRERERRQQYVHDYAEEYCITTAYGELVLQQRLHMVHWIIEQATSKELQKETMFLGVGLLDRFLSKGYFKSVRNLQIAGIACLTLATRIEENQPYNWFYLKAARANENVEKTSKYLAVLTLMGHQQLCYWPSTVAAGLVILASIAANQDASCHRITAVGIYRL</sequence>
<feature type="domain" description="Cyclin C-terminal" evidence="5">
    <location>
        <begin position="583"/>
        <end position="630"/>
    </location>
</feature>
<dbReference type="SUPFAM" id="SSF47954">
    <property type="entry name" value="Cyclin-like"/>
    <property type="match status" value="2"/>
</dbReference>
<name>A0ABR0UJH1_REHGL</name>
<comment type="caution">
    <text evidence="6">The sequence shown here is derived from an EMBL/GenBank/DDBJ whole genome shotgun (WGS) entry which is preliminary data.</text>
</comment>
<keyword evidence="3" id="KW-0131">Cell cycle</keyword>
<dbReference type="Pfam" id="PF02984">
    <property type="entry name" value="Cyclin_C"/>
    <property type="match status" value="1"/>
</dbReference>
<dbReference type="InterPro" id="IPR036915">
    <property type="entry name" value="Cyclin-like_sf"/>
</dbReference>
<evidence type="ECO:0008006" key="8">
    <source>
        <dbReference type="Google" id="ProtNLM"/>
    </source>
</evidence>
<evidence type="ECO:0000256" key="3">
    <source>
        <dbReference type="ARBA" id="ARBA00023306"/>
    </source>
</evidence>
<keyword evidence="1" id="KW-0132">Cell division</keyword>
<proteinExistence type="predicted"/>
<evidence type="ECO:0000259" key="5">
    <source>
        <dbReference type="Pfam" id="PF02984"/>
    </source>
</evidence>
<accession>A0ABR0UJH1</accession>
<feature type="domain" description="Cyclin N-terminal" evidence="4">
    <location>
        <begin position="481"/>
        <end position="581"/>
    </location>
</feature>
<dbReference type="EMBL" id="JABTTQ020002720">
    <property type="protein sequence ID" value="KAK6122431.1"/>
    <property type="molecule type" value="Genomic_DNA"/>
</dbReference>
<protein>
    <recommendedName>
        <fullName evidence="8">Cyclin N-terminal domain-containing protein</fullName>
    </recommendedName>
</protein>
<reference evidence="6 7" key="1">
    <citation type="journal article" date="2021" name="Comput. Struct. Biotechnol. J.">
        <title>De novo genome assembly of the potent medicinal plant Rehmannia glutinosa using nanopore technology.</title>
        <authorList>
            <person name="Ma L."/>
            <person name="Dong C."/>
            <person name="Song C."/>
            <person name="Wang X."/>
            <person name="Zheng X."/>
            <person name="Niu Y."/>
            <person name="Chen S."/>
            <person name="Feng W."/>
        </authorList>
    </citation>
    <scope>NUCLEOTIDE SEQUENCE [LARGE SCALE GENOMIC DNA]</scope>
    <source>
        <strain evidence="6">DH-2019</strain>
    </source>
</reference>
<gene>
    <name evidence="6" type="ORF">DH2020_043822</name>
</gene>
<dbReference type="InterPro" id="IPR004367">
    <property type="entry name" value="Cyclin_C-dom"/>
</dbReference>
<dbReference type="InterPro" id="IPR006671">
    <property type="entry name" value="Cyclin_N"/>
</dbReference>
<dbReference type="Proteomes" id="UP001318860">
    <property type="component" value="Unassembled WGS sequence"/>
</dbReference>
<dbReference type="Gene3D" id="1.10.472.10">
    <property type="entry name" value="Cyclin-like"/>
    <property type="match status" value="1"/>
</dbReference>
<organism evidence="6 7">
    <name type="scientific">Rehmannia glutinosa</name>
    <name type="common">Chinese foxglove</name>
    <dbReference type="NCBI Taxonomy" id="99300"/>
    <lineage>
        <taxon>Eukaryota</taxon>
        <taxon>Viridiplantae</taxon>
        <taxon>Streptophyta</taxon>
        <taxon>Embryophyta</taxon>
        <taxon>Tracheophyta</taxon>
        <taxon>Spermatophyta</taxon>
        <taxon>Magnoliopsida</taxon>
        <taxon>eudicotyledons</taxon>
        <taxon>Gunneridae</taxon>
        <taxon>Pentapetalae</taxon>
        <taxon>asterids</taxon>
        <taxon>lamiids</taxon>
        <taxon>Lamiales</taxon>
        <taxon>Orobanchaceae</taxon>
        <taxon>Rehmannieae</taxon>
        <taxon>Rehmannia</taxon>
    </lineage>
</organism>
<dbReference type="Pfam" id="PF00134">
    <property type="entry name" value="Cyclin_N"/>
    <property type="match status" value="1"/>
</dbReference>